<organism evidence="1 2">
    <name type="scientific">Quercus suber</name>
    <name type="common">Cork oak</name>
    <dbReference type="NCBI Taxonomy" id="58331"/>
    <lineage>
        <taxon>Eukaryota</taxon>
        <taxon>Viridiplantae</taxon>
        <taxon>Streptophyta</taxon>
        <taxon>Embryophyta</taxon>
        <taxon>Tracheophyta</taxon>
        <taxon>Spermatophyta</taxon>
        <taxon>Magnoliopsida</taxon>
        <taxon>eudicotyledons</taxon>
        <taxon>Gunneridae</taxon>
        <taxon>Pentapetalae</taxon>
        <taxon>rosids</taxon>
        <taxon>fabids</taxon>
        <taxon>Fagales</taxon>
        <taxon>Fagaceae</taxon>
        <taxon>Quercus</taxon>
    </lineage>
</organism>
<sequence>MAIKFSMNQARSKMNQTWKIIPAEIYELFGGNLSAIEATKRNWIFQAKQAISKRELGYRHAAAVLQCENLHWPVEETLHGKVETPNCFLDNVQLTSEFKTKILMANVD</sequence>
<dbReference type="Proteomes" id="UP000237347">
    <property type="component" value="Unassembled WGS sequence"/>
</dbReference>
<proteinExistence type="predicted"/>
<reference evidence="1 2" key="1">
    <citation type="journal article" date="2018" name="Sci. Data">
        <title>The draft genome sequence of cork oak.</title>
        <authorList>
            <person name="Ramos A.M."/>
            <person name="Usie A."/>
            <person name="Barbosa P."/>
            <person name="Barros P.M."/>
            <person name="Capote T."/>
            <person name="Chaves I."/>
            <person name="Simoes F."/>
            <person name="Abreu I."/>
            <person name="Carrasquinho I."/>
            <person name="Faro C."/>
            <person name="Guimaraes J.B."/>
            <person name="Mendonca D."/>
            <person name="Nobrega F."/>
            <person name="Rodrigues L."/>
            <person name="Saibo N.J.M."/>
            <person name="Varela M.C."/>
            <person name="Egas C."/>
            <person name="Matos J."/>
            <person name="Miguel C.M."/>
            <person name="Oliveira M.M."/>
            <person name="Ricardo C.P."/>
            <person name="Goncalves S."/>
        </authorList>
    </citation>
    <scope>NUCLEOTIDE SEQUENCE [LARGE SCALE GENOMIC DNA]</scope>
    <source>
        <strain evidence="2">cv. HL8</strain>
    </source>
</reference>
<name>A0AAW0LGJ6_QUESU</name>
<evidence type="ECO:0000313" key="2">
    <source>
        <dbReference type="Proteomes" id="UP000237347"/>
    </source>
</evidence>
<evidence type="ECO:0000313" key="1">
    <source>
        <dbReference type="EMBL" id="KAK7850640.1"/>
    </source>
</evidence>
<evidence type="ECO:0008006" key="3">
    <source>
        <dbReference type="Google" id="ProtNLM"/>
    </source>
</evidence>
<gene>
    <name evidence="1" type="ORF">CFP56_044007</name>
</gene>
<accession>A0AAW0LGJ6</accession>
<comment type="caution">
    <text evidence="1">The sequence shown here is derived from an EMBL/GenBank/DDBJ whole genome shotgun (WGS) entry which is preliminary data.</text>
</comment>
<protein>
    <recommendedName>
        <fullName evidence="3">Transposase</fullName>
    </recommendedName>
</protein>
<dbReference type="AlphaFoldDB" id="A0AAW0LGJ6"/>
<dbReference type="EMBL" id="PKMF04000097">
    <property type="protein sequence ID" value="KAK7850640.1"/>
    <property type="molecule type" value="Genomic_DNA"/>
</dbReference>
<keyword evidence="2" id="KW-1185">Reference proteome</keyword>